<protein>
    <submittedName>
        <fullName evidence="1">Uncharacterized protein</fullName>
    </submittedName>
</protein>
<proteinExistence type="predicted"/>
<reference evidence="1" key="1">
    <citation type="submission" date="2020-04" db="EMBL/GenBank/DDBJ databases">
        <authorList>
            <person name="Chiriac C."/>
            <person name="Salcher M."/>
            <person name="Ghai R."/>
            <person name="Kavagutti S V."/>
        </authorList>
    </citation>
    <scope>NUCLEOTIDE SEQUENCE</scope>
</reference>
<gene>
    <name evidence="1" type="ORF">UFOVP331_63</name>
</gene>
<organism evidence="1">
    <name type="scientific">uncultured Caudovirales phage</name>
    <dbReference type="NCBI Taxonomy" id="2100421"/>
    <lineage>
        <taxon>Viruses</taxon>
        <taxon>Duplodnaviria</taxon>
        <taxon>Heunggongvirae</taxon>
        <taxon>Uroviricota</taxon>
        <taxon>Caudoviricetes</taxon>
        <taxon>Peduoviridae</taxon>
        <taxon>Maltschvirus</taxon>
        <taxon>Maltschvirus maltsch</taxon>
    </lineage>
</organism>
<evidence type="ECO:0000313" key="1">
    <source>
        <dbReference type="EMBL" id="CAB4138480.1"/>
    </source>
</evidence>
<dbReference type="EMBL" id="LR796345">
    <property type="protein sequence ID" value="CAB4138480.1"/>
    <property type="molecule type" value="Genomic_DNA"/>
</dbReference>
<name>A0A6J5M078_9CAUD</name>
<sequence length="67" mass="8118">MKRKQKLEKQEFIVMNKHNEVYSGMKNGGEFQWTSDWYNAKPLEYSSTALIKMMYSNVELIRIEDFY</sequence>
<accession>A0A6J5M078</accession>